<dbReference type="RefSeq" id="WP_242653460.1">
    <property type="nucleotide sequence ID" value="NZ_FOZG01000002.1"/>
</dbReference>
<dbReference type="SUPFAM" id="SSF52540">
    <property type="entry name" value="P-loop containing nucleoside triphosphate hydrolases"/>
    <property type="match status" value="1"/>
</dbReference>
<dbReference type="AlphaFoldDB" id="A0A1I6L882"/>
<proteinExistence type="predicted"/>
<gene>
    <name evidence="1" type="ORF">SAMN05192580_2427</name>
</gene>
<name>A0A1I6L882_9SPHN</name>
<dbReference type="PIRSF" id="PIRSF034285">
    <property type="entry name" value="UCP034285"/>
    <property type="match status" value="1"/>
</dbReference>
<dbReference type="EMBL" id="FOZG01000002">
    <property type="protein sequence ID" value="SFR99627.1"/>
    <property type="molecule type" value="Genomic_DNA"/>
</dbReference>
<organism evidence="1 2">
    <name type="scientific">Sphingomonas jatrophae</name>
    <dbReference type="NCBI Taxonomy" id="1166337"/>
    <lineage>
        <taxon>Bacteria</taxon>
        <taxon>Pseudomonadati</taxon>
        <taxon>Pseudomonadota</taxon>
        <taxon>Alphaproteobacteria</taxon>
        <taxon>Sphingomonadales</taxon>
        <taxon>Sphingomonadaceae</taxon>
        <taxon>Sphingomonas</taxon>
    </lineage>
</organism>
<dbReference type="InterPro" id="IPR027417">
    <property type="entry name" value="P-loop_NTPase"/>
</dbReference>
<reference evidence="1 2" key="1">
    <citation type="submission" date="2016-10" db="EMBL/GenBank/DDBJ databases">
        <authorList>
            <person name="de Groot N.N."/>
        </authorList>
    </citation>
    <scope>NUCLEOTIDE SEQUENCE [LARGE SCALE GENOMIC DNA]</scope>
    <source>
        <strain evidence="1 2">S5-249</strain>
    </source>
</reference>
<accession>A0A1I6L882</accession>
<evidence type="ECO:0000313" key="2">
    <source>
        <dbReference type="Proteomes" id="UP000198824"/>
    </source>
</evidence>
<keyword evidence="2" id="KW-1185">Reference proteome</keyword>
<protein>
    <submittedName>
        <fullName evidence="1">Protein ImuA</fullName>
    </submittedName>
</protein>
<sequence length="259" mass="27728">MSRFRLMPEASTRTEILAHLREAIADVRSREAAALPFEIAQLDDRLADRGLDGAALHEIAPAAPALSDEAAATLFVAGIAARMAAMTDARVLWVVSRFDLYAPGLEQVGLSPERLIFAEGREDRDVLALMEDGLRHGALAAVIGEVRRADMTASRRLQLAADAGKTPAFLSRRWRRQGVCPLTELSAASTRWRIGCAPSARLPASGVGRPRWTVELVRQRGGNPFSLLLEACDDTGRLALPAAAQHRAAPAVGAAARAA</sequence>
<dbReference type="Proteomes" id="UP000198824">
    <property type="component" value="Unassembled WGS sequence"/>
</dbReference>
<dbReference type="Gene3D" id="3.40.50.300">
    <property type="entry name" value="P-loop containing nucleotide triphosphate hydrolases"/>
    <property type="match status" value="1"/>
</dbReference>
<dbReference type="InterPro" id="IPR017026">
    <property type="entry name" value="ImuA"/>
</dbReference>
<evidence type="ECO:0000313" key="1">
    <source>
        <dbReference type="EMBL" id="SFR99627.1"/>
    </source>
</evidence>
<dbReference type="STRING" id="1166337.SAMN05192580_2427"/>